<protein>
    <submittedName>
        <fullName evidence="2">Uncharacterized protein</fullName>
    </submittedName>
</protein>
<name>A0A371CXA9_9APHY</name>
<feature type="region of interest" description="Disordered" evidence="1">
    <location>
        <begin position="61"/>
        <end position="82"/>
    </location>
</feature>
<accession>A0A371CXA9</accession>
<dbReference type="AlphaFoldDB" id="A0A371CXA9"/>
<reference evidence="2 3" key="1">
    <citation type="journal article" date="2018" name="Biotechnol. Biofuels">
        <title>Integrative visual omics of the white-rot fungus Polyporus brumalis exposes the biotechnological potential of its oxidative enzymes for delignifying raw plant biomass.</title>
        <authorList>
            <person name="Miyauchi S."/>
            <person name="Rancon A."/>
            <person name="Drula E."/>
            <person name="Hage H."/>
            <person name="Chaduli D."/>
            <person name="Favel A."/>
            <person name="Grisel S."/>
            <person name="Henrissat B."/>
            <person name="Herpoel-Gimbert I."/>
            <person name="Ruiz-Duenas F.J."/>
            <person name="Chevret D."/>
            <person name="Hainaut M."/>
            <person name="Lin J."/>
            <person name="Wang M."/>
            <person name="Pangilinan J."/>
            <person name="Lipzen A."/>
            <person name="Lesage-Meessen L."/>
            <person name="Navarro D."/>
            <person name="Riley R."/>
            <person name="Grigoriev I.V."/>
            <person name="Zhou S."/>
            <person name="Raouche S."/>
            <person name="Rosso M.N."/>
        </authorList>
    </citation>
    <scope>NUCLEOTIDE SEQUENCE [LARGE SCALE GENOMIC DNA]</scope>
    <source>
        <strain evidence="2 3">BRFM 1820</strain>
    </source>
</reference>
<gene>
    <name evidence="2" type="ORF">OH76DRAFT_1038439</name>
</gene>
<proteinExistence type="predicted"/>
<feature type="compositionally biased region" description="Basic and acidic residues" evidence="1">
    <location>
        <begin position="69"/>
        <end position="81"/>
    </location>
</feature>
<evidence type="ECO:0000313" key="2">
    <source>
        <dbReference type="EMBL" id="RDX44906.1"/>
    </source>
</evidence>
<sequence>MLPAIYGWADPSTQVPGARRVEGAHTYETHLDRLTSRFAPAIRHDVPQRHYLRYVLLASPRRQHARRKGNSDRREARHHLDSQNTLFLQQERLDRVIDLGENILRVRPLVDGRESRAQRFGLR</sequence>
<keyword evidence="3" id="KW-1185">Reference proteome</keyword>
<evidence type="ECO:0000313" key="3">
    <source>
        <dbReference type="Proteomes" id="UP000256964"/>
    </source>
</evidence>
<evidence type="ECO:0000256" key="1">
    <source>
        <dbReference type="SAM" id="MobiDB-lite"/>
    </source>
</evidence>
<dbReference type="Proteomes" id="UP000256964">
    <property type="component" value="Unassembled WGS sequence"/>
</dbReference>
<organism evidence="2 3">
    <name type="scientific">Lentinus brumalis</name>
    <dbReference type="NCBI Taxonomy" id="2498619"/>
    <lineage>
        <taxon>Eukaryota</taxon>
        <taxon>Fungi</taxon>
        <taxon>Dikarya</taxon>
        <taxon>Basidiomycota</taxon>
        <taxon>Agaricomycotina</taxon>
        <taxon>Agaricomycetes</taxon>
        <taxon>Polyporales</taxon>
        <taxon>Polyporaceae</taxon>
        <taxon>Lentinus</taxon>
    </lineage>
</organism>
<dbReference type="EMBL" id="KZ857444">
    <property type="protein sequence ID" value="RDX44906.1"/>
    <property type="molecule type" value="Genomic_DNA"/>
</dbReference>